<feature type="binding site" evidence="8">
    <location>
        <position position="52"/>
    </location>
    <ligand>
        <name>ATP</name>
        <dbReference type="ChEBI" id="CHEBI:30616"/>
    </ligand>
</feature>
<dbReference type="PIRSF" id="PIRSF015589">
    <property type="entry name" value="PP_kinase"/>
    <property type="match status" value="1"/>
</dbReference>
<dbReference type="InterPro" id="IPR003414">
    <property type="entry name" value="PP_kinase"/>
</dbReference>
<dbReference type="GO" id="GO:0009358">
    <property type="term" value="C:polyphosphate kinase complex"/>
    <property type="evidence" value="ECO:0007669"/>
    <property type="project" value="InterPro"/>
</dbReference>
<protein>
    <recommendedName>
        <fullName evidence="8 9">Polyphosphate kinase</fullName>
        <ecNumber evidence="8 9">2.7.4.1</ecNumber>
    </recommendedName>
    <alternativeName>
        <fullName evidence="8">ATP-polyphosphate phosphotransferase</fullName>
    </alternativeName>
    <alternativeName>
        <fullName evidence="8">Polyphosphoric acid kinase</fullName>
    </alternativeName>
</protein>
<evidence type="ECO:0000259" key="12">
    <source>
        <dbReference type="Pfam" id="PF13089"/>
    </source>
</evidence>
<dbReference type="NCBIfam" id="NF003917">
    <property type="entry name" value="PRK05443.1-1"/>
    <property type="match status" value="1"/>
</dbReference>
<keyword evidence="4 8" id="KW-0547">Nucleotide-binding</keyword>
<keyword evidence="7 8" id="KW-0460">Magnesium</keyword>
<dbReference type="RefSeq" id="WP_060532719.1">
    <property type="nucleotide sequence ID" value="NZ_CP013023.1"/>
</dbReference>
<gene>
    <name evidence="8" type="primary">ppk</name>
    <name evidence="15" type="ORF">AR543_06145</name>
</gene>
<evidence type="ECO:0000256" key="9">
    <source>
        <dbReference type="RuleBase" id="RU003800"/>
    </source>
</evidence>
<comment type="catalytic activity">
    <reaction evidence="8 9">
        <text>[phosphate](n) + ATP = [phosphate](n+1) + ADP</text>
        <dbReference type="Rhea" id="RHEA:19573"/>
        <dbReference type="Rhea" id="RHEA-COMP:9859"/>
        <dbReference type="Rhea" id="RHEA-COMP:14280"/>
        <dbReference type="ChEBI" id="CHEBI:16838"/>
        <dbReference type="ChEBI" id="CHEBI:30616"/>
        <dbReference type="ChEBI" id="CHEBI:456216"/>
        <dbReference type="EC" id="2.7.4.1"/>
    </reaction>
</comment>
<feature type="coiled-coil region" evidence="10">
    <location>
        <begin position="244"/>
        <end position="271"/>
    </location>
</feature>
<organism evidence="15 16">
    <name type="scientific">Paenibacillus bovis</name>
    <dbReference type="NCBI Taxonomy" id="1616788"/>
    <lineage>
        <taxon>Bacteria</taxon>
        <taxon>Bacillati</taxon>
        <taxon>Bacillota</taxon>
        <taxon>Bacilli</taxon>
        <taxon>Bacillales</taxon>
        <taxon>Paenibacillaceae</taxon>
        <taxon>Paenibacillus</taxon>
    </lineage>
</organism>
<dbReference type="GO" id="GO:0006799">
    <property type="term" value="P:polyphosphate biosynthetic process"/>
    <property type="evidence" value="ECO:0007669"/>
    <property type="project" value="UniProtKB-UniRule"/>
</dbReference>
<reference evidence="16" key="1">
    <citation type="submission" date="2015-10" db="EMBL/GenBank/DDBJ databases">
        <title>Genome of Paenibacillus bovis sp. nov.</title>
        <authorList>
            <person name="Wu Z."/>
            <person name="Gao C."/>
            <person name="Liu Z."/>
            <person name="Zheng H."/>
        </authorList>
    </citation>
    <scope>NUCLEOTIDE SEQUENCE [LARGE SCALE GENOMIC DNA]</scope>
    <source>
        <strain evidence="16">BD3526</strain>
    </source>
</reference>
<dbReference type="NCBIfam" id="NF003918">
    <property type="entry name" value="PRK05443.1-2"/>
    <property type="match status" value="1"/>
</dbReference>
<dbReference type="Pfam" id="PF13090">
    <property type="entry name" value="PP_kinase_C"/>
    <property type="match status" value="1"/>
</dbReference>
<dbReference type="GO" id="GO:0005524">
    <property type="term" value="F:ATP binding"/>
    <property type="evidence" value="ECO:0007669"/>
    <property type="project" value="UniProtKB-KW"/>
</dbReference>
<reference evidence="15 16" key="2">
    <citation type="journal article" date="2016" name="Int. J. Syst. Evol. Microbiol.">
        <title>Paenibacillus bovis sp. nov., isolated from raw yak (Bos grunniens) milk.</title>
        <authorList>
            <person name="Gao C."/>
            <person name="Han J."/>
            <person name="Liu Z."/>
            <person name="Xu X."/>
            <person name="Hang F."/>
            <person name="Wu Z."/>
        </authorList>
    </citation>
    <scope>NUCLEOTIDE SEQUENCE [LARGE SCALE GENOMIC DNA]</scope>
    <source>
        <strain evidence="15 16">BD3526</strain>
    </source>
</reference>
<dbReference type="OrthoDB" id="9761456at2"/>
<keyword evidence="2 8" id="KW-0808">Transferase</keyword>
<keyword evidence="16" id="KW-1185">Reference proteome</keyword>
<dbReference type="InterPro" id="IPR041108">
    <property type="entry name" value="PP_kinase_C_1"/>
</dbReference>
<evidence type="ECO:0000313" key="16">
    <source>
        <dbReference type="Proteomes" id="UP000078148"/>
    </source>
</evidence>
<dbReference type="PANTHER" id="PTHR30218">
    <property type="entry name" value="POLYPHOSPHATE KINASE"/>
    <property type="match status" value="1"/>
</dbReference>
<comment type="PTM">
    <text evidence="8 9">An intermediate of this reaction is the autophosphorylated ppk in which a phosphate is covalently linked to a histidine residue through a N-P bond.</text>
</comment>
<dbReference type="InterPro" id="IPR036832">
    <property type="entry name" value="PPK_N_dom_sf"/>
</dbReference>
<dbReference type="NCBIfam" id="TIGR03705">
    <property type="entry name" value="poly_P_kin"/>
    <property type="match status" value="1"/>
</dbReference>
<evidence type="ECO:0000256" key="2">
    <source>
        <dbReference type="ARBA" id="ARBA00022679"/>
    </source>
</evidence>
<evidence type="ECO:0000259" key="14">
    <source>
        <dbReference type="Pfam" id="PF17941"/>
    </source>
</evidence>
<dbReference type="FunFam" id="3.30.870.10:FF:000001">
    <property type="entry name" value="Polyphosphate kinase"/>
    <property type="match status" value="1"/>
</dbReference>
<sequence>MENKHGHQQSQSSYINRDLSWIEFNTRVLEEAQDTETPLLERIKFLGIVSRNLDEFMSVRVAGIRNQIKAGYNKKDFTGYTPAGLYKRLTKKVEKMVSQQYRTYRELIRQMGKQGITVNRYTDLSASQQKAADTYYHDVIYPVLTPMAVDQSRPFPLVHGLNVYVSVVLERKGDKQEDNEDGDSYYFAIVQIPSNLPRMVALPHRQNSKKQQYVIIEDLICHHVHTLFGGYEPVAVNAFRLTRNADLDINEEEAEDLMEEIENQLRKRRRGAPVRLEIQKDIHPYAMQMLMEEFDISEAVFEIDGPLDLGFLLSFSDSIQGHDSLRYPPEIPRYSPEFPEGSETDYFSVLKERDVLLYHPYESFDAISDFIEQSAEDPDVMAIKMTLYRVSGKSSLIHSLAKAAESGKQVTVVVELKARFDEERNIVWARMLEKAGCHVVYGLVGLKTHAKVILVVRREGNMLRRYIHIGTGNYNASTAKSYTDVGLLTVNQQIGEDASEVFNHITGYTESHDWKAVAVAPDTMMNKFIELIQREADHARNGRKARIIAKMNSLSNQRMIDELYTASQAGVEIDLIIRGVCCLRPGIPGLSERIRVRSIVDRYLEHSRVYAFENGGQQEVWLSSADWMTRNLTRRVELMCPLFDKNTKAAMLNILNLILADNVKARILLPSGNYELFKNGKPPLRSQFVAWDVSSWKPYVPPTGPAHPTPSPNL</sequence>
<dbReference type="GO" id="GO:0046872">
    <property type="term" value="F:metal ion binding"/>
    <property type="evidence" value="ECO:0007669"/>
    <property type="project" value="UniProtKB-KW"/>
</dbReference>
<keyword evidence="10" id="KW-0175">Coiled coil</keyword>
<dbReference type="NCBIfam" id="NF003921">
    <property type="entry name" value="PRK05443.2-2"/>
    <property type="match status" value="1"/>
</dbReference>
<feature type="binding site" evidence="8">
    <location>
        <position position="389"/>
    </location>
    <ligand>
        <name>Mg(2+)</name>
        <dbReference type="ChEBI" id="CHEBI:18420"/>
    </ligand>
</feature>
<keyword evidence="5 8" id="KW-0418">Kinase</keyword>
<dbReference type="SUPFAM" id="SSF56024">
    <property type="entry name" value="Phospholipase D/nuclease"/>
    <property type="match status" value="2"/>
</dbReference>
<dbReference type="SUPFAM" id="SSF143724">
    <property type="entry name" value="PHP14-like"/>
    <property type="match status" value="1"/>
</dbReference>
<evidence type="ECO:0000256" key="6">
    <source>
        <dbReference type="ARBA" id="ARBA00022840"/>
    </source>
</evidence>
<dbReference type="CDD" id="cd09168">
    <property type="entry name" value="PLDc_PaPPK1_C2_like"/>
    <property type="match status" value="1"/>
</dbReference>
<dbReference type="EC" id="2.7.4.1" evidence="8 9"/>
<feature type="domain" description="Polyphosphate kinase C-terminal" evidence="13">
    <location>
        <begin position="518"/>
        <end position="687"/>
    </location>
</feature>
<feature type="active site" description="Phosphohistidine intermediate" evidence="8">
    <location>
        <position position="449"/>
    </location>
</feature>
<dbReference type="GO" id="GO:0008976">
    <property type="term" value="F:polyphosphate kinase activity"/>
    <property type="evidence" value="ECO:0007669"/>
    <property type="project" value="UniProtKB-UniRule"/>
</dbReference>
<evidence type="ECO:0000256" key="4">
    <source>
        <dbReference type="ARBA" id="ARBA00022741"/>
    </source>
</evidence>
<keyword evidence="6 8" id="KW-0067">ATP-binding</keyword>
<feature type="binding site" evidence="8">
    <location>
        <position position="419"/>
    </location>
    <ligand>
        <name>Mg(2+)</name>
        <dbReference type="ChEBI" id="CHEBI:18420"/>
    </ligand>
</feature>
<dbReference type="InterPro" id="IPR025200">
    <property type="entry name" value="PPK_C_dom2"/>
</dbReference>
<feature type="binding site" evidence="8">
    <location>
        <position position="606"/>
    </location>
    <ligand>
        <name>ATP</name>
        <dbReference type="ChEBI" id="CHEBI:30616"/>
    </ligand>
</feature>
<evidence type="ECO:0000256" key="7">
    <source>
        <dbReference type="ARBA" id="ARBA00022842"/>
    </source>
</evidence>
<dbReference type="SUPFAM" id="SSF140356">
    <property type="entry name" value="PPK N-terminal domain-like"/>
    <property type="match status" value="1"/>
</dbReference>
<dbReference type="Proteomes" id="UP000078148">
    <property type="component" value="Chromosome"/>
</dbReference>
<feature type="binding site" evidence="8">
    <location>
        <position position="578"/>
    </location>
    <ligand>
        <name>ATP</name>
        <dbReference type="ChEBI" id="CHEBI:30616"/>
    </ligand>
</feature>
<evidence type="ECO:0000313" key="15">
    <source>
        <dbReference type="EMBL" id="ANF95621.1"/>
    </source>
</evidence>
<comment type="cofactor">
    <cofactor evidence="8">
        <name>Mg(2+)</name>
        <dbReference type="ChEBI" id="CHEBI:18420"/>
    </cofactor>
</comment>
<evidence type="ECO:0000259" key="11">
    <source>
        <dbReference type="Pfam" id="PF02503"/>
    </source>
</evidence>
<dbReference type="Gene3D" id="1.20.58.310">
    <property type="entry name" value="Polyphosphate kinase N-terminal domain"/>
    <property type="match status" value="1"/>
</dbReference>
<dbReference type="InterPro" id="IPR036830">
    <property type="entry name" value="PP_kinase_middle_dom_sf"/>
</dbReference>
<name>A0A172ZD82_9BACL</name>
<dbReference type="Pfam" id="PF02503">
    <property type="entry name" value="PP_kinase"/>
    <property type="match status" value="1"/>
</dbReference>
<dbReference type="KEGG" id="pbv:AR543_06145"/>
<evidence type="ECO:0000256" key="1">
    <source>
        <dbReference type="ARBA" id="ARBA00022553"/>
    </source>
</evidence>
<dbReference type="CDD" id="cd09165">
    <property type="entry name" value="PLDc_PaPPK1_C1_like"/>
    <property type="match status" value="1"/>
</dbReference>
<dbReference type="Pfam" id="PF17941">
    <property type="entry name" value="PP_kinase_C_1"/>
    <property type="match status" value="1"/>
</dbReference>
<keyword evidence="3 8" id="KW-0479">Metal-binding</keyword>
<evidence type="ECO:0000256" key="10">
    <source>
        <dbReference type="SAM" id="Coils"/>
    </source>
</evidence>
<dbReference type="Pfam" id="PF13089">
    <property type="entry name" value="PP_kinase_N"/>
    <property type="match status" value="1"/>
</dbReference>
<dbReference type="Gene3D" id="3.30.870.10">
    <property type="entry name" value="Endonuclease Chain A"/>
    <property type="match status" value="2"/>
</dbReference>
<dbReference type="Gene3D" id="3.30.1840.10">
    <property type="entry name" value="Polyphosphate kinase middle domain"/>
    <property type="match status" value="1"/>
</dbReference>
<dbReference type="EMBL" id="CP013023">
    <property type="protein sequence ID" value="ANF95621.1"/>
    <property type="molecule type" value="Genomic_DNA"/>
</dbReference>
<evidence type="ECO:0000256" key="5">
    <source>
        <dbReference type="ARBA" id="ARBA00022777"/>
    </source>
</evidence>
<feature type="domain" description="Polyphosphate kinase N-terminal" evidence="12">
    <location>
        <begin position="14"/>
        <end position="118"/>
    </location>
</feature>
<dbReference type="AlphaFoldDB" id="A0A172ZD82"/>
<evidence type="ECO:0000259" key="13">
    <source>
        <dbReference type="Pfam" id="PF13090"/>
    </source>
</evidence>
<comment type="similarity">
    <text evidence="8 9">Belongs to the polyphosphate kinase 1 (PPK1) family.</text>
</comment>
<dbReference type="InterPro" id="IPR024953">
    <property type="entry name" value="PP_kinase_middle"/>
</dbReference>
<dbReference type="HAMAP" id="MF_00347">
    <property type="entry name" value="Polyphosphate_kinase"/>
    <property type="match status" value="1"/>
</dbReference>
<dbReference type="STRING" id="1616788.AR543_06145"/>
<feature type="domain" description="Polyphosphate kinase middle" evidence="11">
    <location>
        <begin position="128"/>
        <end position="315"/>
    </location>
</feature>
<accession>A0A172ZD82</accession>
<proteinExistence type="inferred from homology"/>
<keyword evidence="1 8" id="KW-0597">Phosphoprotein</keyword>
<evidence type="ECO:0000256" key="3">
    <source>
        <dbReference type="ARBA" id="ARBA00022723"/>
    </source>
</evidence>
<feature type="binding site" evidence="8">
    <location>
        <position position="482"/>
    </location>
    <ligand>
        <name>ATP</name>
        <dbReference type="ChEBI" id="CHEBI:30616"/>
    </ligand>
</feature>
<dbReference type="PANTHER" id="PTHR30218:SF0">
    <property type="entry name" value="POLYPHOSPHATE KINASE"/>
    <property type="match status" value="1"/>
</dbReference>
<comment type="function">
    <text evidence="8 9">Catalyzes the reversible transfer of the terminal phosphate of ATP to form a long-chain polyphosphate (polyP).</text>
</comment>
<evidence type="ECO:0000256" key="8">
    <source>
        <dbReference type="HAMAP-Rule" id="MF_00347"/>
    </source>
</evidence>
<dbReference type="InterPro" id="IPR025198">
    <property type="entry name" value="PPK_N_dom"/>
</dbReference>
<feature type="domain" description="Polyphosphate kinase C-terminal" evidence="14">
    <location>
        <begin position="346"/>
        <end position="510"/>
    </location>
</feature>